<dbReference type="InterPro" id="IPR001387">
    <property type="entry name" value="Cro/C1-type_HTH"/>
</dbReference>
<comment type="caution">
    <text evidence="3">The sequence shown here is derived from an EMBL/GenBank/DDBJ whole genome shotgun (WGS) entry which is preliminary data.</text>
</comment>
<protein>
    <submittedName>
        <fullName evidence="3">Transcriptional regulator with XRE-family HTH domain</fullName>
    </submittedName>
</protein>
<evidence type="ECO:0000313" key="4">
    <source>
        <dbReference type="Proteomes" id="UP000552709"/>
    </source>
</evidence>
<dbReference type="InterPro" id="IPR014710">
    <property type="entry name" value="RmlC-like_jellyroll"/>
</dbReference>
<dbReference type="CDD" id="cd02209">
    <property type="entry name" value="cupin_XRE_C"/>
    <property type="match status" value="1"/>
</dbReference>
<dbReference type="Gene3D" id="2.60.120.10">
    <property type="entry name" value="Jelly Rolls"/>
    <property type="match status" value="1"/>
</dbReference>
<dbReference type="InterPro" id="IPR013096">
    <property type="entry name" value="Cupin_2"/>
</dbReference>
<organism evidence="3 4">
    <name type="scientific">Deinococcus humi</name>
    <dbReference type="NCBI Taxonomy" id="662880"/>
    <lineage>
        <taxon>Bacteria</taxon>
        <taxon>Thermotogati</taxon>
        <taxon>Deinococcota</taxon>
        <taxon>Deinococci</taxon>
        <taxon>Deinococcales</taxon>
        <taxon>Deinococcaceae</taxon>
        <taxon>Deinococcus</taxon>
    </lineage>
</organism>
<dbReference type="AlphaFoldDB" id="A0A7W8NGC6"/>
<evidence type="ECO:0000256" key="1">
    <source>
        <dbReference type="ARBA" id="ARBA00023125"/>
    </source>
</evidence>
<dbReference type="SUPFAM" id="SSF51182">
    <property type="entry name" value="RmlC-like cupins"/>
    <property type="match status" value="1"/>
</dbReference>
<dbReference type="SUPFAM" id="SSF47413">
    <property type="entry name" value="lambda repressor-like DNA-binding domains"/>
    <property type="match status" value="1"/>
</dbReference>
<dbReference type="GO" id="GO:0005829">
    <property type="term" value="C:cytosol"/>
    <property type="evidence" value="ECO:0007669"/>
    <property type="project" value="TreeGrafter"/>
</dbReference>
<dbReference type="InterPro" id="IPR050807">
    <property type="entry name" value="TransReg_Diox_bact_type"/>
</dbReference>
<gene>
    <name evidence="3" type="ORF">HNQ08_002734</name>
</gene>
<accession>A0A7W8NGC6</accession>
<proteinExistence type="predicted"/>
<sequence>MSPAPNVDPERELRGLSKRLKALRDGRDWTLDEVAERTQLSKPYLSRLEAGERQPSIAALLSIAQTYGVTVASLFQEGEQAPQVVVRGTQALLKPGNGLQHAGLSARAGEFNLRPIRVLVPIGREGEELYQHDGEEWLYVLRGRLRLILGREQHVLEEGDAAHFDARTPHRLVAEGEGDAELLLVATTSPRPLLSSYL</sequence>
<dbReference type="PANTHER" id="PTHR46797">
    <property type="entry name" value="HTH-TYPE TRANSCRIPTIONAL REGULATOR"/>
    <property type="match status" value="1"/>
</dbReference>
<evidence type="ECO:0000259" key="2">
    <source>
        <dbReference type="PROSITE" id="PS50943"/>
    </source>
</evidence>
<dbReference type="GO" id="GO:0003677">
    <property type="term" value="F:DNA binding"/>
    <property type="evidence" value="ECO:0007669"/>
    <property type="project" value="UniProtKB-KW"/>
</dbReference>
<dbReference type="SMART" id="SM00530">
    <property type="entry name" value="HTH_XRE"/>
    <property type="match status" value="1"/>
</dbReference>
<dbReference type="Gene3D" id="1.10.260.40">
    <property type="entry name" value="lambda repressor-like DNA-binding domains"/>
    <property type="match status" value="1"/>
</dbReference>
<dbReference type="RefSeq" id="WP_184132884.1">
    <property type="nucleotide sequence ID" value="NZ_JACHFL010000006.1"/>
</dbReference>
<name>A0A7W8NGC6_9DEIO</name>
<dbReference type="PANTHER" id="PTHR46797:SF1">
    <property type="entry name" value="METHYLPHOSPHONATE SYNTHASE"/>
    <property type="match status" value="1"/>
</dbReference>
<evidence type="ECO:0000313" key="3">
    <source>
        <dbReference type="EMBL" id="MBB5363628.1"/>
    </source>
</evidence>
<feature type="domain" description="HTH cro/C1-type" evidence="2">
    <location>
        <begin position="20"/>
        <end position="74"/>
    </location>
</feature>
<dbReference type="EMBL" id="JACHFL010000006">
    <property type="protein sequence ID" value="MBB5363628.1"/>
    <property type="molecule type" value="Genomic_DNA"/>
</dbReference>
<dbReference type="Proteomes" id="UP000552709">
    <property type="component" value="Unassembled WGS sequence"/>
</dbReference>
<dbReference type="GO" id="GO:0003700">
    <property type="term" value="F:DNA-binding transcription factor activity"/>
    <property type="evidence" value="ECO:0007669"/>
    <property type="project" value="TreeGrafter"/>
</dbReference>
<reference evidence="3 4" key="1">
    <citation type="submission" date="2020-08" db="EMBL/GenBank/DDBJ databases">
        <title>Genomic Encyclopedia of Type Strains, Phase IV (KMG-IV): sequencing the most valuable type-strain genomes for metagenomic binning, comparative biology and taxonomic classification.</title>
        <authorList>
            <person name="Goeker M."/>
        </authorList>
    </citation>
    <scope>NUCLEOTIDE SEQUENCE [LARGE SCALE GENOMIC DNA]</scope>
    <source>
        <strain evidence="3 4">DSM 27939</strain>
    </source>
</reference>
<keyword evidence="4" id="KW-1185">Reference proteome</keyword>
<dbReference type="PROSITE" id="PS50943">
    <property type="entry name" value="HTH_CROC1"/>
    <property type="match status" value="1"/>
</dbReference>
<dbReference type="CDD" id="cd00093">
    <property type="entry name" value="HTH_XRE"/>
    <property type="match status" value="1"/>
</dbReference>
<dbReference type="Pfam" id="PF07883">
    <property type="entry name" value="Cupin_2"/>
    <property type="match status" value="1"/>
</dbReference>
<dbReference type="InterPro" id="IPR011051">
    <property type="entry name" value="RmlC_Cupin_sf"/>
</dbReference>
<dbReference type="InterPro" id="IPR010982">
    <property type="entry name" value="Lambda_DNA-bd_dom_sf"/>
</dbReference>
<keyword evidence="1" id="KW-0238">DNA-binding</keyword>
<dbReference type="Pfam" id="PF13560">
    <property type="entry name" value="HTH_31"/>
    <property type="match status" value="1"/>
</dbReference>